<dbReference type="SUPFAM" id="SSF141868">
    <property type="entry name" value="EAL domain-like"/>
    <property type="match status" value="1"/>
</dbReference>
<dbReference type="InterPro" id="IPR001633">
    <property type="entry name" value="EAL_dom"/>
</dbReference>
<reference evidence="2" key="1">
    <citation type="journal article" date="2020" name="mSystems">
        <title>Genome- and Community-Level Interaction Insights into Carbon Utilization and Element Cycling Functions of Hydrothermarchaeota in Hydrothermal Sediment.</title>
        <authorList>
            <person name="Zhou Z."/>
            <person name="Liu Y."/>
            <person name="Xu W."/>
            <person name="Pan J."/>
            <person name="Luo Z.H."/>
            <person name="Li M."/>
        </authorList>
    </citation>
    <scope>NUCLEOTIDE SEQUENCE [LARGE SCALE GENOMIC DNA]</scope>
    <source>
        <strain evidence="2">HyVt-357</strain>
    </source>
</reference>
<dbReference type="RefSeq" id="WP_349740369.1">
    <property type="nucleotide sequence ID" value="NZ_DRGY01000044.1"/>
</dbReference>
<dbReference type="CDD" id="cd01948">
    <property type="entry name" value="EAL"/>
    <property type="match status" value="1"/>
</dbReference>
<dbReference type="EMBL" id="DRGY01000044">
    <property type="protein sequence ID" value="HEA51806.1"/>
    <property type="molecule type" value="Genomic_DNA"/>
</dbReference>
<dbReference type="AlphaFoldDB" id="A0A831R0K4"/>
<proteinExistence type="predicted"/>
<dbReference type="PROSITE" id="PS50883">
    <property type="entry name" value="EAL"/>
    <property type="match status" value="1"/>
</dbReference>
<dbReference type="PANTHER" id="PTHR33121">
    <property type="entry name" value="CYCLIC DI-GMP PHOSPHODIESTERASE PDEF"/>
    <property type="match status" value="1"/>
</dbReference>
<dbReference type="Gene3D" id="3.20.20.450">
    <property type="entry name" value="EAL domain"/>
    <property type="match status" value="1"/>
</dbReference>
<dbReference type="InterPro" id="IPR035919">
    <property type="entry name" value="EAL_sf"/>
</dbReference>
<dbReference type="Pfam" id="PF00563">
    <property type="entry name" value="EAL"/>
    <property type="match status" value="1"/>
</dbReference>
<accession>A0A831R0K4</accession>
<dbReference type="PANTHER" id="PTHR33121:SF79">
    <property type="entry name" value="CYCLIC DI-GMP PHOSPHODIESTERASE PDED-RELATED"/>
    <property type="match status" value="1"/>
</dbReference>
<evidence type="ECO:0000313" key="2">
    <source>
        <dbReference type="EMBL" id="HEA51806.1"/>
    </source>
</evidence>
<dbReference type="GO" id="GO:0071111">
    <property type="term" value="F:cyclic-guanylate-specific phosphodiesterase activity"/>
    <property type="evidence" value="ECO:0007669"/>
    <property type="project" value="InterPro"/>
</dbReference>
<sequence>MNTPRSTNSFTRPITDLATRSEDRVIVQTTINMCHSLGYQIVAEGVEDEATAKLLKEMGCDMIQGYLLSRPLPLENMLNWLTERRNTATTQGAPE</sequence>
<gene>
    <name evidence="2" type="ORF">ENI00_05670</name>
</gene>
<evidence type="ECO:0000259" key="1">
    <source>
        <dbReference type="PROSITE" id="PS50883"/>
    </source>
</evidence>
<comment type="caution">
    <text evidence="2">The sequence shown here is derived from an EMBL/GenBank/DDBJ whole genome shotgun (WGS) entry which is preliminary data.</text>
</comment>
<dbReference type="InterPro" id="IPR050706">
    <property type="entry name" value="Cyclic-di-GMP_PDE-like"/>
</dbReference>
<organism evidence="2">
    <name type="scientific">Marinobacter antarcticus</name>
    <dbReference type="NCBI Taxonomy" id="564117"/>
    <lineage>
        <taxon>Bacteria</taxon>
        <taxon>Pseudomonadati</taxon>
        <taxon>Pseudomonadota</taxon>
        <taxon>Gammaproteobacteria</taxon>
        <taxon>Pseudomonadales</taxon>
        <taxon>Marinobacteraceae</taxon>
        <taxon>Marinobacter</taxon>
    </lineage>
</organism>
<name>A0A831R0K4_9GAMM</name>
<feature type="domain" description="EAL" evidence="1">
    <location>
        <begin position="1"/>
        <end position="85"/>
    </location>
</feature>
<protein>
    <submittedName>
        <fullName evidence="2">EAL domain-containing protein</fullName>
    </submittedName>
</protein>
<dbReference type="Proteomes" id="UP000885748">
    <property type="component" value="Unassembled WGS sequence"/>
</dbReference>